<dbReference type="Pfam" id="PF03275">
    <property type="entry name" value="GLF"/>
    <property type="match status" value="1"/>
</dbReference>
<sequence length="392" mass="45313">MFDYLIVGAGFAGSVLAERLATRSNKKVLVIDKRNHIGGNAYDHYNEDGILIHKYGPHIFHTNSKDVFDYLGNFTDWRPYEHRVLASVDGQFVPMPINLDTINSLYGLKLNSFELDQFFESVAEDVPVIKTSEDVVVSKVGRELYNKFFKNYTNKQWGLDPSQLDKSVTSRVPTRTNRDDRYFTDTFQAMPLHGYTRMFEKMLDHPNIKVMLNTDYHEIMDFIPFKEMIFTGPVDEYFDFQFGKLPYRSLEFKHETLSKEKHLVAPVVNYPNEHAYTRITEFKALTGQEHSKTAIVYEYPQAEGDPYYPVPQPENAELYNKYKKLADETPNVHFVGRLATYKYYNMDQVVAQALTLYKRLTDKEEAAKPARPAISGSTALVDKLVSRDPAKK</sequence>
<reference evidence="7 8" key="1">
    <citation type="submission" date="2020-05" db="EMBL/GenBank/DDBJ databases">
        <title>Genomic Encyclopedia of Type Strains, Phase IV (KMG-V): Genome sequencing to study the core and pangenomes of soil and plant-associated prokaryotes.</title>
        <authorList>
            <person name="Whitman W."/>
        </authorList>
    </citation>
    <scope>NUCLEOTIDE SEQUENCE [LARGE SCALE GENOMIC DNA]</scope>
    <source>
        <strain evidence="7 8">9A</strain>
    </source>
</reference>
<organism evidence="7 8">
    <name type="scientific">Hymenobacter caeli</name>
    <dbReference type="NCBI Taxonomy" id="2735894"/>
    <lineage>
        <taxon>Bacteria</taxon>
        <taxon>Pseudomonadati</taxon>
        <taxon>Bacteroidota</taxon>
        <taxon>Cytophagia</taxon>
        <taxon>Cytophagales</taxon>
        <taxon>Hymenobacteraceae</taxon>
        <taxon>Hymenobacter</taxon>
    </lineage>
</organism>
<accession>A0ABX2FP22</accession>
<comment type="similarity">
    <text evidence="2">Belongs to the UDP-galactopyranose/dTDP-fucopyranose mutase family.</text>
</comment>
<evidence type="ECO:0000256" key="3">
    <source>
        <dbReference type="ARBA" id="ARBA00022630"/>
    </source>
</evidence>
<dbReference type="Pfam" id="PF13450">
    <property type="entry name" value="NAD_binding_8"/>
    <property type="match status" value="1"/>
</dbReference>
<keyword evidence="4" id="KW-0274">FAD</keyword>
<dbReference type="PANTHER" id="PTHR21197:SF0">
    <property type="entry name" value="UDP-GALACTOPYRANOSE MUTASE"/>
    <property type="match status" value="1"/>
</dbReference>
<dbReference type="InterPro" id="IPR004379">
    <property type="entry name" value="UDP-GALP_mutase"/>
</dbReference>
<evidence type="ECO:0000256" key="2">
    <source>
        <dbReference type="ARBA" id="ARBA00009321"/>
    </source>
</evidence>
<dbReference type="Gene3D" id="3.40.50.720">
    <property type="entry name" value="NAD(P)-binding Rossmann-like Domain"/>
    <property type="match status" value="3"/>
</dbReference>
<comment type="caution">
    <text evidence="7">The sequence shown here is derived from an EMBL/GenBank/DDBJ whole genome shotgun (WGS) entry which is preliminary data.</text>
</comment>
<dbReference type="EC" id="5.4.99.9" evidence="7"/>
<keyword evidence="8" id="KW-1185">Reference proteome</keyword>
<evidence type="ECO:0000256" key="1">
    <source>
        <dbReference type="ARBA" id="ARBA00001974"/>
    </source>
</evidence>
<dbReference type="RefSeq" id="WP_173808937.1">
    <property type="nucleotide sequence ID" value="NZ_JABSNP010000003.1"/>
</dbReference>
<evidence type="ECO:0000313" key="8">
    <source>
        <dbReference type="Proteomes" id="UP000779507"/>
    </source>
</evidence>
<dbReference type="Proteomes" id="UP000779507">
    <property type="component" value="Unassembled WGS sequence"/>
</dbReference>
<protein>
    <submittedName>
        <fullName evidence="7">UDP-galactopyranose mutase</fullName>
        <ecNumber evidence="7">5.4.99.9</ecNumber>
    </submittedName>
</protein>
<dbReference type="InterPro" id="IPR015899">
    <property type="entry name" value="UDP-GalPyranose_mutase_C"/>
</dbReference>
<feature type="domain" description="UDP-galactopyranose mutase C-terminal" evidence="6">
    <location>
        <begin position="147"/>
        <end position="343"/>
    </location>
</feature>
<dbReference type="GO" id="GO:0008767">
    <property type="term" value="F:UDP-galactopyranose mutase activity"/>
    <property type="evidence" value="ECO:0007669"/>
    <property type="project" value="UniProtKB-EC"/>
</dbReference>
<dbReference type="NCBIfam" id="TIGR00031">
    <property type="entry name" value="UDP-GALP_mutase"/>
    <property type="match status" value="1"/>
</dbReference>
<evidence type="ECO:0000256" key="5">
    <source>
        <dbReference type="ARBA" id="ARBA00023235"/>
    </source>
</evidence>
<evidence type="ECO:0000259" key="6">
    <source>
        <dbReference type="Pfam" id="PF03275"/>
    </source>
</evidence>
<dbReference type="SUPFAM" id="SSF54373">
    <property type="entry name" value="FAD-linked reductases, C-terminal domain"/>
    <property type="match status" value="1"/>
</dbReference>
<proteinExistence type="inferred from homology"/>
<dbReference type="PANTHER" id="PTHR21197">
    <property type="entry name" value="UDP-GALACTOPYRANOSE MUTASE"/>
    <property type="match status" value="1"/>
</dbReference>
<name>A0ABX2FP22_9BACT</name>
<dbReference type="EMBL" id="JABSNP010000003">
    <property type="protein sequence ID" value="NRT18197.1"/>
    <property type="molecule type" value="Genomic_DNA"/>
</dbReference>
<keyword evidence="5 7" id="KW-0413">Isomerase</keyword>
<dbReference type="SUPFAM" id="SSF51971">
    <property type="entry name" value="Nucleotide-binding domain"/>
    <property type="match status" value="1"/>
</dbReference>
<evidence type="ECO:0000313" key="7">
    <source>
        <dbReference type="EMBL" id="NRT18197.1"/>
    </source>
</evidence>
<comment type="cofactor">
    <cofactor evidence="1">
        <name>FAD</name>
        <dbReference type="ChEBI" id="CHEBI:57692"/>
    </cofactor>
</comment>
<gene>
    <name evidence="7" type="ORF">HNP98_001008</name>
</gene>
<keyword evidence="3" id="KW-0285">Flavoprotein</keyword>
<evidence type="ECO:0000256" key="4">
    <source>
        <dbReference type="ARBA" id="ARBA00022827"/>
    </source>
</evidence>